<feature type="repeat" description="ANK" evidence="3">
    <location>
        <begin position="210"/>
        <end position="242"/>
    </location>
</feature>
<evidence type="ECO:0000256" key="2">
    <source>
        <dbReference type="ARBA" id="ARBA00023043"/>
    </source>
</evidence>
<accession>A0A1G4YHV4</accession>
<dbReference type="PRINTS" id="PR01415">
    <property type="entry name" value="ANKYRIN"/>
</dbReference>
<name>A0A1G4YHV4_9ACTN</name>
<dbReference type="PANTHER" id="PTHR24171:SF8">
    <property type="entry name" value="BRCA1-ASSOCIATED RING DOMAIN PROTEIN 1"/>
    <property type="match status" value="1"/>
</dbReference>
<protein>
    <submittedName>
        <fullName evidence="4">Ankyrin repeat</fullName>
    </submittedName>
</protein>
<keyword evidence="1" id="KW-0677">Repeat</keyword>
<dbReference type="GO" id="GO:0085020">
    <property type="term" value="P:protein K6-linked ubiquitination"/>
    <property type="evidence" value="ECO:0007669"/>
    <property type="project" value="TreeGrafter"/>
</dbReference>
<feature type="repeat" description="ANK" evidence="3">
    <location>
        <begin position="61"/>
        <end position="93"/>
    </location>
</feature>
<dbReference type="SUPFAM" id="SSF48403">
    <property type="entry name" value="Ankyrin repeat"/>
    <property type="match status" value="1"/>
</dbReference>
<dbReference type="Proteomes" id="UP000198981">
    <property type="component" value="Unassembled WGS sequence"/>
</dbReference>
<dbReference type="PANTHER" id="PTHR24171">
    <property type="entry name" value="ANKYRIN REPEAT DOMAIN-CONTAINING PROTEIN 39-RELATED"/>
    <property type="match status" value="1"/>
</dbReference>
<dbReference type="Pfam" id="PF12796">
    <property type="entry name" value="Ank_2"/>
    <property type="match status" value="2"/>
</dbReference>
<keyword evidence="2 3" id="KW-0040">ANK repeat</keyword>
<evidence type="ECO:0000256" key="3">
    <source>
        <dbReference type="PROSITE-ProRule" id="PRU00023"/>
    </source>
</evidence>
<sequence>MTEQTPTTATPGPSTGELRALRMTAQRLAGLVAAGDTEAVRTAVRAQPRLLSATVERAGQDGWTPLHVAVAEGRGDVVDALLEAGADLEARTEHDRTPLHVALDHAPELVDPLLARGAQPDGAAAAYLGDTARLAARLDSGESSVHDDAETSLLQFAALGGSASAVQLLLDRGADPDDGALLAAAHAGQPEIVQQLLTAGARVDRRDPETGRTALHAAVEVGHLESVRALLAAGADREATTSDGATALDIARVAAARDRAAGDGTPTPQDALVDLLEHSPADD</sequence>
<evidence type="ECO:0000313" key="5">
    <source>
        <dbReference type="Proteomes" id="UP000198981"/>
    </source>
</evidence>
<dbReference type="GO" id="GO:0004842">
    <property type="term" value="F:ubiquitin-protein transferase activity"/>
    <property type="evidence" value="ECO:0007669"/>
    <property type="project" value="TreeGrafter"/>
</dbReference>
<dbReference type="SMART" id="SM00248">
    <property type="entry name" value="ANK"/>
    <property type="match status" value="5"/>
</dbReference>
<evidence type="ECO:0000256" key="1">
    <source>
        <dbReference type="ARBA" id="ARBA00022737"/>
    </source>
</evidence>
<organism evidence="4 5">
    <name type="scientific">Klenkia marina</name>
    <dbReference type="NCBI Taxonomy" id="1960309"/>
    <lineage>
        <taxon>Bacteria</taxon>
        <taxon>Bacillati</taxon>
        <taxon>Actinomycetota</taxon>
        <taxon>Actinomycetes</taxon>
        <taxon>Geodermatophilales</taxon>
        <taxon>Geodermatophilaceae</taxon>
        <taxon>Klenkia</taxon>
    </lineage>
</organism>
<gene>
    <name evidence="4" type="ORF">SAMN03159343_2756</name>
</gene>
<dbReference type="InterPro" id="IPR036770">
    <property type="entry name" value="Ankyrin_rpt-contain_sf"/>
</dbReference>
<reference evidence="5" key="1">
    <citation type="submission" date="2016-10" db="EMBL/GenBank/DDBJ databases">
        <authorList>
            <person name="Varghese N."/>
            <person name="Submissions S."/>
        </authorList>
    </citation>
    <scope>NUCLEOTIDE SEQUENCE [LARGE SCALE GENOMIC DNA]</scope>
    <source>
        <strain evidence="5">DSM 45722</strain>
    </source>
</reference>
<dbReference type="OrthoDB" id="5185345at2"/>
<dbReference type="EMBL" id="FMUH01000004">
    <property type="protein sequence ID" value="SCX52368.1"/>
    <property type="molecule type" value="Genomic_DNA"/>
</dbReference>
<dbReference type="STRING" id="1960309.SAMN03159343_2756"/>
<dbReference type="PROSITE" id="PS50297">
    <property type="entry name" value="ANK_REP_REGION"/>
    <property type="match status" value="2"/>
</dbReference>
<dbReference type="AlphaFoldDB" id="A0A1G4YHV4"/>
<feature type="repeat" description="ANK" evidence="3">
    <location>
        <begin position="176"/>
        <end position="208"/>
    </location>
</feature>
<keyword evidence="5" id="KW-1185">Reference proteome</keyword>
<dbReference type="PROSITE" id="PS50088">
    <property type="entry name" value="ANK_REPEAT"/>
    <property type="match status" value="3"/>
</dbReference>
<dbReference type="RefSeq" id="WP_092805210.1">
    <property type="nucleotide sequence ID" value="NZ_FMUH01000004.1"/>
</dbReference>
<dbReference type="InterPro" id="IPR002110">
    <property type="entry name" value="Ankyrin_rpt"/>
</dbReference>
<evidence type="ECO:0000313" key="4">
    <source>
        <dbReference type="EMBL" id="SCX52368.1"/>
    </source>
</evidence>
<proteinExistence type="predicted"/>
<dbReference type="Gene3D" id="1.25.40.20">
    <property type="entry name" value="Ankyrin repeat-containing domain"/>
    <property type="match status" value="2"/>
</dbReference>